<accession>A0A6I3KLY2</accession>
<dbReference type="AlphaFoldDB" id="A0A6I3KLY2"/>
<evidence type="ECO:0000256" key="1">
    <source>
        <dbReference type="SAM" id="MobiDB-lite"/>
    </source>
</evidence>
<evidence type="ECO:0000313" key="3">
    <source>
        <dbReference type="Proteomes" id="UP000440694"/>
    </source>
</evidence>
<proteinExistence type="predicted"/>
<feature type="region of interest" description="Disordered" evidence="1">
    <location>
        <begin position="1"/>
        <end position="22"/>
    </location>
</feature>
<dbReference type="Proteomes" id="UP000440694">
    <property type="component" value="Unassembled WGS sequence"/>
</dbReference>
<organism evidence="2 3">
    <name type="scientific">Hyphomicrobium album</name>
    <dbReference type="NCBI Taxonomy" id="2665159"/>
    <lineage>
        <taxon>Bacteria</taxon>
        <taxon>Pseudomonadati</taxon>
        <taxon>Pseudomonadota</taxon>
        <taxon>Alphaproteobacteria</taxon>
        <taxon>Hyphomicrobiales</taxon>
        <taxon>Hyphomicrobiaceae</taxon>
        <taxon>Hyphomicrobium</taxon>
    </lineage>
</organism>
<gene>
    <name evidence="2" type="ORF">GIW81_13645</name>
</gene>
<comment type="caution">
    <text evidence="2">The sequence shown here is derived from an EMBL/GenBank/DDBJ whole genome shotgun (WGS) entry which is preliminary data.</text>
</comment>
<sequence length="121" mass="12479">MHGRTCDGNPGTYDGNLASAPLTNDLKDKVKESLETRSFTQLKDKLKDRAGGINKAMSGAKEALKSKLKDRSGDGLLSKAAAGFKEKVKYKLSGGGGGGLGSKMLGAAKAGGGLLRRLAGR</sequence>
<dbReference type="RefSeq" id="WP_154739930.1">
    <property type="nucleotide sequence ID" value="NZ_WMBQ01000002.1"/>
</dbReference>
<dbReference type="EMBL" id="WMBQ01000002">
    <property type="protein sequence ID" value="MTD95378.1"/>
    <property type="molecule type" value="Genomic_DNA"/>
</dbReference>
<protein>
    <submittedName>
        <fullName evidence="2">Uncharacterized protein</fullName>
    </submittedName>
</protein>
<reference evidence="2 3" key="1">
    <citation type="submission" date="2019-11" db="EMBL/GenBank/DDBJ databases">
        <title>Identification of a novel strain.</title>
        <authorList>
            <person name="Xu Q."/>
            <person name="Wang G."/>
        </authorList>
    </citation>
    <scope>NUCLEOTIDE SEQUENCE [LARGE SCALE GENOMIC DNA]</scope>
    <source>
        <strain evidence="3">xq</strain>
    </source>
</reference>
<evidence type="ECO:0000313" key="2">
    <source>
        <dbReference type="EMBL" id="MTD95378.1"/>
    </source>
</evidence>
<name>A0A6I3KLY2_9HYPH</name>
<keyword evidence="3" id="KW-1185">Reference proteome</keyword>